<evidence type="ECO:0000313" key="7">
    <source>
        <dbReference type="EMBL" id="MBK6973093.1"/>
    </source>
</evidence>
<dbReference type="PROSITE" id="PS50082">
    <property type="entry name" value="WD_REPEATS_2"/>
    <property type="match status" value="2"/>
</dbReference>
<dbReference type="SUPFAM" id="SSF63829">
    <property type="entry name" value="Calcium-dependent phosphotriesterase"/>
    <property type="match status" value="1"/>
</dbReference>
<dbReference type="Gene3D" id="2.130.10.10">
    <property type="entry name" value="YVTN repeat-like/Quinoprotein amine dehydrogenase"/>
    <property type="match status" value="3"/>
</dbReference>
<dbReference type="GO" id="GO:0006508">
    <property type="term" value="P:proteolysis"/>
    <property type="evidence" value="ECO:0007669"/>
    <property type="project" value="InterPro"/>
</dbReference>
<dbReference type="EMBL" id="JADJEV010000003">
    <property type="protein sequence ID" value="MBK6973093.1"/>
    <property type="molecule type" value="Genomic_DNA"/>
</dbReference>
<keyword evidence="2" id="KW-0677">Repeat</keyword>
<keyword evidence="5" id="KW-0732">Signal</keyword>
<dbReference type="Gene3D" id="3.40.50.1460">
    <property type="match status" value="1"/>
</dbReference>
<dbReference type="GO" id="GO:0004197">
    <property type="term" value="F:cysteine-type endopeptidase activity"/>
    <property type="evidence" value="ECO:0007669"/>
    <property type="project" value="InterPro"/>
</dbReference>
<dbReference type="InterPro" id="IPR011044">
    <property type="entry name" value="Quino_amine_DH_bsu"/>
</dbReference>
<reference evidence="7" key="1">
    <citation type="submission" date="2020-10" db="EMBL/GenBank/DDBJ databases">
        <title>Connecting structure to function with the recovery of over 1000 high-quality activated sludge metagenome-assembled genomes encoding full-length rRNA genes using long-read sequencing.</title>
        <authorList>
            <person name="Singleton C.M."/>
            <person name="Petriglieri F."/>
            <person name="Kristensen J.M."/>
            <person name="Kirkegaard R.H."/>
            <person name="Michaelsen T.Y."/>
            <person name="Andersen M.H."/>
            <person name="Karst S.M."/>
            <person name="Dueholm M.S."/>
            <person name="Nielsen P.H."/>
            <person name="Albertsen M."/>
        </authorList>
    </citation>
    <scope>NUCLEOTIDE SEQUENCE</scope>
    <source>
        <strain evidence="7">Bjer_18-Q3-R1-45_BAT3C.347</strain>
    </source>
</reference>
<dbReference type="PROSITE" id="PS50294">
    <property type="entry name" value="WD_REPEATS_REGION"/>
    <property type="match status" value="1"/>
</dbReference>
<dbReference type="InterPro" id="IPR011047">
    <property type="entry name" value="Quinoprotein_ADH-like_sf"/>
</dbReference>
<feature type="domain" description="Peptidase C14 caspase" evidence="6">
    <location>
        <begin position="1048"/>
        <end position="1263"/>
    </location>
</feature>
<accession>A0A9D7DYB1</accession>
<dbReference type="SMART" id="SM00320">
    <property type="entry name" value="WD40"/>
    <property type="match status" value="4"/>
</dbReference>
<organism evidence="7 8">
    <name type="scientific">Candidatus Methylophosphatis roskildensis</name>
    <dbReference type="NCBI Taxonomy" id="2899263"/>
    <lineage>
        <taxon>Bacteria</taxon>
        <taxon>Pseudomonadati</taxon>
        <taxon>Pseudomonadota</taxon>
        <taxon>Betaproteobacteria</taxon>
        <taxon>Nitrosomonadales</taxon>
        <taxon>Sterolibacteriaceae</taxon>
        <taxon>Candidatus Methylophosphatis</taxon>
    </lineage>
</organism>
<comment type="caution">
    <text evidence="7">The sequence shown here is derived from an EMBL/GenBank/DDBJ whole genome shotgun (WGS) entry which is preliminary data.</text>
</comment>
<evidence type="ECO:0000256" key="4">
    <source>
        <dbReference type="SAM" id="MobiDB-lite"/>
    </source>
</evidence>
<dbReference type="Proteomes" id="UP000807785">
    <property type="component" value="Unassembled WGS sequence"/>
</dbReference>
<dbReference type="Pfam" id="PF00400">
    <property type="entry name" value="WD40"/>
    <property type="match status" value="1"/>
</dbReference>
<feature type="region of interest" description="Disordered" evidence="4">
    <location>
        <begin position="502"/>
        <end position="532"/>
    </location>
</feature>
<feature type="repeat" description="WD" evidence="3">
    <location>
        <begin position="807"/>
        <end position="840"/>
    </location>
</feature>
<dbReference type="Pfam" id="PF00656">
    <property type="entry name" value="Peptidase_C14"/>
    <property type="match status" value="1"/>
</dbReference>
<feature type="region of interest" description="Disordered" evidence="4">
    <location>
        <begin position="1303"/>
        <end position="1337"/>
    </location>
</feature>
<evidence type="ECO:0000259" key="6">
    <source>
        <dbReference type="Pfam" id="PF00656"/>
    </source>
</evidence>
<keyword evidence="1 3" id="KW-0853">WD repeat</keyword>
<evidence type="ECO:0000256" key="2">
    <source>
        <dbReference type="ARBA" id="ARBA00022737"/>
    </source>
</evidence>
<name>A0A9D7DYB1_9PROT</name>
<dbReference type="InterPro" id="IPR001680">
    <property type="entry name" value="WD40_rpt"/>
</dbReference>
<dbReference type="SUPFAM" id="SSF50969">
    <property type="entry name" value="YVTN repeat-like/Quinoprotein amine dehydrogenase"/>
    <property type="match status" value="1"/>
</dbReference>
<dbReference type="PANTHER" id="PTHR19879">
    <property type="entry name" value="TRANSCRIPTION INITIATION FACTOR TFIID"/>
    <property type="match status" value="1"/>
</dbReference>
<dbReference type="SUPFAM" id="SSF50998">
    <property type="entry name" value="Quinoprotein alcohol dehydrogenase-like"/>
    <property type="match status" value="1"/>
</dbReference>
<sequence length="1354" mass="142734">MSFFGQRVRVAMVCWCLVAGLGGITANSSHAAAPANAPRLVVQSGHGRVTGAGGALAISKDGRLVASASGIGRGGIRIWETATGRLVCTLNPQRAGPVAFSLDGRVLASGGNSASILLWDLAQCGEAREIKLSVQPAHPADYLATMGDGRLLIASGFHLYAAKVFDSAGALTRLSSENETVTVLARSGDARVVLEQANVMANPAVGGLTQNVLLRVRDTASAKAEPLSGYAGSTEPAGNAQTSAARVGAVSPSGRWVVVQTVSGDTLTLYDRTSRRAVKSVSFGAEPEGAGQNASGVARAPDLLGGIQQQMQEGLQRQMKDQMEKSLKGLTPEQRKVIRTQIEAAYAGAANLAPTLLGGAQWIGFSGDEEHVFVWRNSADLNRVSAEKRSFLSLEVRRRADLRLERTVSFESSLSGNALDTMSAESFAQSMDARRLAIMGSASNAGRLAVIDLSTPEPTLRAWSPGVASADAVTWTAEGSLITVTRGMPGFAVSFAGRSHSGGKARAGSGTDEVSPAYPAPSPPTGAGVPGKRWWEGQSIVAAISRWDMASGDVATKTIVNPPSSGSVTVSGDGRVVGYAVDVGGETGIELLDARTFSTISQRALRDRSGKAYAKWPQPPRWFALSPDGSLVMSEWVPAASGSYASGSGERRTTGSRLAAIDPRSGAVLAEDTAPRGAYVFPAKALQFTPDGRAFVISGNREVSVFDLPSGKASTMTRRELPTRSEDFLGVMPGDHGLPILSEGYARLKGANASGPVAGLLLKGQRFGDRFAVANAKGDLVAAATSSLAIEVFPVAQGRAGTPSQILQGHDSAIRAMAFSPDGRFLASSSDNGTTILWDLVRGTWLLKLFTFPDGTWAVIDTAGRFDTNNLEEIEFLHWIVPDDPLHALPLEVFMRDFFEPRLLARTLAGEKLPPVRDLASLNRAQPGVSIVSIEPDRSNPGRVNVTVQAESTTDAKGSRSGVHDLRLFRDGKLVGYTGTGGAALNLDPKANKARVTFKSVRLPSGVGTVQFSAYAFNVDRVKSATARMAYAVKTAAGKAHKGRAYIVAMGVNEYESPAWNLHFAANDARSMARTLSRRISETRAFEEVVELTMLSDAGAPNHATKAHLRAVFAALAGAPADASLLKAVPNGNRLTAATPDDLVIFSFAGHGKGGSDQLFYLFPQDIGKDARQSVNLDKLVSTDELSLWLRDIDAGEMSMVIDACHSAASVEGGGFKPGPMGSRGLGQLAYDKGMRILAASQADNVAVESASLQHGLLTYALVNDGIDGARADFRPTDKRIDLVEWLSFGVQRVPQIQADMDSGRTSINSADGRGATFSASPGKVKAKSATKSQQPRLFDFTRRTESPVIATLH</sequence>
<protein>
    <submittedName>
        <fullName evidence="7">Caspase family protein</fullName>
    </submittedName>
</protein>
<dbReference type="InterPro" id="IPR011600">
    <property type="entry name" value="Pept_C14_caspase"/>
</dbReference>
<evidence type="ECO:0000256" key="3">
    <source>
        <dbReference type="PROSITE-ProRule" id="PRU00221"/>
    </source>
</evidence>
<proteinExistence type="predicted"/>
<dbReference type="InterPro" id="IPR015943">
    <property type="entry name" value="WD40/YVTN_repeat-like_dom_sf"/>
</dbReference>
<dbReference type="InterPro" id="IPR019775">
    <property type="entry name" value="WD40_repeat_CS"/>
</dbReference>
<evidence type="ECO:0000313" key="8">
    <source>
        <dbReference type="Proteomes" id="UP000807785"/>
    </source>
</evidence>
<feature type="signal peptide" evidence="5">
    <location>
        <begin position="1"/>
        <end position="31"/>
    </location>
</feature>
<dbReference type="PANTHER" id="PTHR19879:SF9">
    <property type="entry name" value="TRANSCRIPTION INITIATION FACTOR TFIID SUBUNIT 5"/>
    <property type="match status" value="1"/>
</dbReference>
<feature type="chain" id="PRO_5038583139" evidence="5">
    <location>
        <begin position="32"/>
        <end position="1354"/>
    </location>
</feature>
<evidence type="ECO:0000256" key="1">
    <source>
        <dbReference type="ARBA" id="ARBA00022574"/>
    </source>
</evidence>
<feature type="repeat" description="WD" evidence="3">
    <location>
        <begin position="98"/>
        <end position="121"/>
    </location>
</feature>
<evidence type="ECO:0000256" key="5">
    <source>
        <dbReference type="SAM" id="SignalP"/>
    </source>
</evidence>
<dbReference type="PROSITE" id="PS00678">
    <property type="entry name" value="WD_REPEATS_1"/>
    <property type="match status" value="1"/>
</dbReference>
<gene>
    <name evidence="7" type="ORF">IPH26_09155</name>
</gene>